<dbReference type="PANTHER" id="PTHR13061:SF29">
    <property type="entry name" value="GAMMA CARBONIC ANHYDRASE-LIKE 1, MITOCHONDRIAL-RELATED"/>
    <property type="match status" value="1"/>
</dbReference>
<evidence type="ECO:0000313" key="2">
    <source>
        <dbReference type="Proteomes" id="UP000606720"/>
    </source>
</evidence>
<dbReference type="Proteomes" id="UP000606720">
    <property type="component" value="Unassembled WGS sequence"/>
</dbReference>
<accession>A0A923LKT8</accession>
<dbReference type="PANTHER" id="PTHR13061">
    <property type="entry name" value="DYNACTIN SUBUNIT P25"/>
    <property type="match status" value="1"/>
</dbReference>
<organism evidence="1 2">
    <name type="scientific">Roseburia zhanii</name>
    <dbReference type="NCBI Taxonomy" id="2763064"/>
    <lineage>
        <taxon>Bacteria</taxon>
        <taxon>Bacillati</taxon>
        <taxon>Bacillota</taxon>
        <taxon>Clostridia</taxon>
        <taxon>Lachnospirales</taxon>
        <taxon>Lachnospiraceae</taxon>
        <taxon>Roseburia</taxon>
    </lineage>
</organism>
<dbReference type="InterPro" id="IPR050484">
    <property type="entry name" value="Transf_Hexapept/Carb_Anhydrase"/>
</dbReference>
<sequence>MSKQYIADDADIIGDVCMEEDVNIWYHATIRADAAKITIGKGSNIQDNCVLHVDEDFPLSVGEYVTVGHGAILHGCSIGDNTVVGMGAILLNGCAIGKNCIIGAGALVTQGSVIEDGSVVMGNPGKVKRKVREEEITHNRENAREYIQHAEKYLKKTG</sequence>
<dbReference type="SUPFAM" id="SSF51161">
    <property type="entry name" value="Trimeric LpxA-like enzymes"/>
    <property type="match status" value="1"/>
</dbReference>
<dbReference type="InterPro" id="IPR011004">
    <property type="entry name" value="Trimer_LpxA-like_sf"/>
</dbReference>
<protein>
    <submittedName>
        <fullName evidence="1">Gamma carbonic anhydrase family protein</fullName>
    </submittedName>
</protein>
<dbReference type="EMBL" id="JACOPH010000001">
    <property type="protein sequence ID" value="MBC5712670.1"/>
    <property type="molecule type" value="Genomic_DNA"/>
</dbReference>
<dbReference type="AlphaFoldDB" id="A0A923LKT8"/>
<reference evidence="1" key="1">
    <citation type="submission" date="2020-08" db="EMBL/GenBank/DDBJ databases">
        <title>Genome public.</title>
        <authorList>
            <person name="Liu C."/>
            <person name="Sun Q."/>
        </authorList>
    </citation>
    <scope>NUCLEOTIDE SEQUENCE</scope>
    <source>
        <strain evidence="1">BX1005</strain>
    </source>
</reference>
<dbReference type="RefSeq" id="WP_186865761.1">
    <property type="nucleotide sequence ID" value="NZ_JACOPH010000001.1"/>
</dbReference>
<keyword evidence="2" id="KW-1185">Reference proteome</keyword>
<gene>
    <name evidence="1" type="ORF">H8S17_00340</name>
</gene>
<dbReference type="InterPro" id="IPR001451">
    <property type="entry name" value="Hexapep"/>
</dbReference>
<dbReference type="Gene3D" id="2.160.10.10">
    <property type="entry name" value="Hexapeptide repeat proteins"/>
    <property type="match status" value="1"/>
</dbReference>
<proteinExistence type="predicted"/>
<dbReference type="CDD" id="cd04645">
    <property type="entry name" value="LbH_gamma_CA_like"/>
    <property type="match status" value="1"/>
</dbReference>
<dbReference type="Pfam" id="PF00132">
    <property type="entry name" value="Hexapep"/>
    <property type="match status" value="1"/>
</dbReference>
<dbReference type="InterPro" id="IPR047324">
    <property type="entry name" value="LbH_gamma_CA-like"/>
</dbReference>
<comment type="caution">
    <text evidence="1">The sequence shown here is derived from an EMBL/GenBank/DDBJ whole genome shotgun (WGS) entry which is preliminary data.</text>
</comment>
<evidence type="ECO:0000313" key="1">
    <source>
        <dbReference type="EMBL" id="MBC5712670.1"/>
    </source>
</evidence>
<name>A0A923LKT8_9FIRM</name>